<keyword evidence="2" id="KW-0964">Secreted</keyword>
<evidence type="ECO:0000313" key="3">
    <source>
        <dbReference type="EMBL" id="CAB4323334.1"/>
    </source>
</evidence>
<dbReference type="PANTHER" id="PTHR38340:SF1">
    <property type="entry name" value="S-LAYER PROTEIN"/>
    <property type="match status" value="1"/>
</dbReference>
<gene>
    <name evidence="3" type="ORF">UFOPK1392_01087</name>
    <name evidence="4" type="ORF">UFOPK3733_01039</name>
</gene>
<evidence type="ECO:0000256" key="2">
    <source>
        <dbReference type="ARBA" id="ARBA00022525"/>
    </source>
</evidence>
<dbReference type="InterPro" id="IPR011049">
    <property type="entry name" value="Serralysin-like_metalloprot_C"/>
</dbReference>
<accession>A0A6J5YAV6</accession>
<dbReference type="InterPro" id="IPR001343">
    <property type="entry name" value="Hemolysn_Ca-bd"/>
</dbReference>
<dbReference type="Gene3D" id="2.150.10.10">
    <property type="entry name" value="Serralysin-like metalloprotease, C-terminal"/>
    <property type="match status" value="1"/>
</dbReference>
<protein>
    <submittedName>
        <fullName evidence="3">Unannotated protein</fullName>
    </submittedName>
</protein>
<reference evidence="3" key="1">
    <citation type="submission" date="2020-05" db="EMBL/GenBank/DDBJ databases">
        <authorList>
            <person name="Chiriac C."/>
            <person name="Salcher M."/>
            <person name="Ghai R."/>
            <person name="Kavagutti S V."/>
        </authorList>
    </citation>
    <scope>NUCLEOTIDE SEQUENCE</scope>
</reference>
<dbReference type="InterPro" id="IPR018511">
    <property type="entry name" value="Hemolysin-typ_Ca-bd_CS"/>
</dbReference>
<dbReference type="SUPFAM" id="SSF51120">
    <property type="entry name" value="beta-Roll"/>
    <property type="match status" value="2"/>
</dbReference>
<dbReference type="GO" id="GO:0005576">
    <property type="term" value="C:extracellular region"/>
    <property type="evidence" value="ECO:0007669"/>
    <property type="project" value="UniProtKB-SubCell"/>
</dbReference>
<evidence type="ECO:0000313" key="4">
    <source>
        <dbReference type="EMBL" id="CAB4937106.1"/>
    </source>
</evidence>
<dbReference type="Pfam" id="PF00353">
    <property type="entry name" value="HemolysinCabind"/>
    <property type="match status" value="3"/>
</dbReference>
<dbReference type="PRINTS" id="PR00313">
    <property type="entry name" value="CABNDNGRPT"/>
</dbReference>
<dbReference type="EMBL" id="CAEMXZ010000038">
    <property type="protein sequence ID" value="CAB4323334.1"/>
    <property type="molecule type" value="Genomic_DNA"/>
</dbReference>
<dbReference type="PROSITE" id="PS00330">
    <property type="entry name" value="HEMOLYSIN_CALCIUM"/>
    <property type="match status" value="2"/>
</dbReference>
<sequence length="473" mass="47360">MRIQPSKPMKSLILAAAALVLAVPLMPTSASALTQARSCDGRTVTIASAAANINGTAGDDVILATGTAGQTIRSGGGNDVICASTGPDRIFAGDGNDIVLAGNGNDTVDAGNGNDTIDAGNGNDTVDAGIGRDIADGGLGIDSITSGLGADTVRGGLGNDQITGGGGSDILMGGAGNDRIDGGTQADMFVGGAGNDRLTAGTPGDTCASDAADSITGNCGTDTTGPEISDVVLPSVVNAGETIDVTWRVTDASGIDTLGVGVDGGIGPNTRATLTGDPGFVYWSGCSMSSVTRISGSSTDGVYEASCAVPAAAPNGTYAFQISAADMFGNGLAGYSQFFDFKVQNGSSDYDAPGVSYETGLVDSYRAGDDVTFTLRGTDETGISGIAVFVAREGFGTPYGNLVDDQGFGWIDASDTVLTSGTAQDGIYTVKIKLAATAIPGDYHFLLGYSDTIGNRAWGETRYSGWLGINVVP</sequence>
<name>A0A6J5YAV6_9ZZZZ</name>
<organism evidence="3">
    <name type="scientific">freshwater metagenome</name>
    <dbReference type="NCBI Taxonomy" id="449393"/>
    <lineage>
        <taxon>unclassified sequences</taxon>
        <taxon>metagenomes</taxon>
        <taxon>ecological metagenomes</taxon>
    </lineage>
</organism>
<comment type="subcellular location">
    <subcellularLocation>
        <location evidence="1">Secreted</location>
    </subcellularLocation>
</comment>
<dbReference type="InterPro" id="IPR050557">
    <property type="entry name" value="RTX_toxin/Mannuronan_C5-epim"/>
</dbReference>
<dbReference type="GO" id="GO:0005509">
    <property type="term" value="F:calcium ion binding"/>
    <property type="evidence" value="ECO:0007669"/>
    <property type="project" value="InterPro"/>
</dbReference>
<dbReference type="PANTHER" id="PTHR38340">
    <property type="entry name" value="S-LAYER PROTEIN"/>
    <property type="match status" value="1"/>
</dbReference>
<proteinExistence type="predicted"/>
<evidence type="ECO:0000256" key="1">
    <source>
        <dbReference type="ARBA" id="ARBA00004613"/>
    </source>
</evidence>
<dbReference type="EMBL" id="CAFBNC010000044">
    <property type="protein sequence ID" value="CAB4937106.1"/>
    <property type="molecule type" value="Genomic_DNA"/>
</dbReference>
<dbReference type="AlphaFoldDB" id="A0A6J5YAV6"/>